<reference evidence="2 3" key="1">
    <citation type="journal article" date="2014" name="PLoS Genet.">
        <title>Phylogenetically driven sequencing of extremely halophilic archaea reveals strategies for static and dynamic osmo-response.</title>
        <authorList>
            <person name="Becker E.A."/>
            <person name="Seitzer P.M."/>
            <person name="Tritt A."/>
            <person name="Larsen D."/>
            <person name="Krusor M."/>
            <person name="Yao A.I."/>
            <person name="Wu D."/>
            <person name="Madern D."/>
            <person name="Eisen J.A."/>
            <person name="Darling A.E."/>
            <person name="Facciotti M.T."/>
        </authorList>
    </citation>
    <scope>NUCLEOTIDE SEQUENCE [LARGE SCALE GENOMIC DNA]</scope>
    <source>
        <strain evidence="2 3">DSM 1137</strain>
    </source>
</reference>
<proteinExistence type="predicted"/>
<dbReference type="eggNOG" id="arCOG05219">
    <property type="taxonomic scope" value="Archaea"/>
</dbReference>
<dbReference type="OrthoDB" id="174254at2157"/>
<sequence>MAGRSWFADLPEDFEESVRIDREDQSADEKRHRRQAIESYHVTVDSRRFLDDFVNRLLGEAEDMRTGSNYWLYGYYGSGKSHLLTVLDGLLDTRWLRNRSEAVWSDLVPEASTSGGLCGLRDQWETVHSDYHVIPVSVNLLKYQGQKQRSFSEIVLRHAHRDPTLTGVDDSVSTGLSSQLDVAYFEDWYRTTEAWSKRQDRAAAVVDAVTPEAPRYGWDAAELWTAVQRYSALADVVLPALFEEVTGTRDGYTDLQPSDIDPEEVVSRLESLRQAREEEFGEPVKLVLLLDEVSLFIGTDFERLTELQTLAENVDDIGDGDIQLVATAQAKIEDVQPKFAAHGADFSIVKDRFPHRYQLPSKHVGEIAERRLFKKSETGEEAVRQVLDDAAVKPSESLVYSEIKQNTKPPLDAIDDERLVEFYPFLPYHAPLFLEILFNLRREASDPAKSIFSGTARAILALMHGLLTDWVDEGEDDRIISLVDFFELIEPELREILPQDMRVVEGTDETTGIADEVADEERELQAFDLDVAKAVLLLQHVHEIVPLNEGNIAVAVMDDLNGQSWISTTNRVEESLDRLQKFIRPTQDESGPRYRFATQGERLIYDEAEANEAAPNWDAVVEALDEHLWDRIAQDLSLPESVPYGESGDEYPVSYRFTLDGTAFENGLTAEDGLEIDVAVQGVRPDTGPEQPDEKTLYWEIDDTGLGDLRNRLVEWWALRDAIATRDAPSAVERDLEQRADSVRSKLTSAMGSGSYTVRDRTDIGALANAVRVAVDVTYPDDFHPMMLQVGESRLRELRELGSDAPLPAWARTIQVPLLDQTGSRGKQTIQNNVLTLIRRQLNDRSEGLNMNTVLDGIVKHKPFYDEARPALCALIWGFCRDGRLLPVDESGNTLEDEAVLDLERLSTTRLKLLPRTNMGKLLEEGGFKETTETVADGLIRLQDANQRLRSTLTGLREDVTLVVDGDVRTEEVTEMLTAFADELTERIATTDDRLATVKSQDDSITDAIDETNETQEWVSEVTDVWNRRLSTIHQLDAVLTVGSRRFNWVDDDAQSAIESRSAAVSSFDGEWWTTDGWSTLSGELVPDLTPELDRSWNAFADEDGLRELVDRIAEHTWIRSPTNLPVGVLYAGFEREYVTPMRQLKQWYDTIENAIATLSADADADEVIAVTDDIAQLEPLADAVESDLAELAVRLDELSAIVGDRAPEDVDQIGIVPGDRQSLNRRLERLVEQRELEIEETDGGVILR</sequence>
<feature type="coiled-coil region" evidence="1">
    <location>
        <begin position="1182"/>
        <end position="1241"/>
    </location>
</feature>
<comment type="caution">
    <text evidence="2">The sequence shown here is derived from an EMBL/GenBank/DDBJ whole genome shotgun (WGS) entry which is preliminary data.</text>
</comment>
<dbReference type="EMBL" id="AOJE01000021">
    <property type="protein sequence ID" value="ELZ40993.1"/>
    <property type="molecule type" value="Genomic_DNA"/>
</dbReference>
<name>M0E1U9_9EURY</name>
<keyword evidence="3" id="KW-1185">Reference proteome</keyword>
<dbReference type="STRING" id="1227484.C471_07415"/>
<protein>
    <submittedName>
        <fullName evidence="2">Uncharacterized protein</fullName>
    </submittedName>
</protein>
<keyword evidence="1" id="KW-0175">Coiled coil</keyword>
<organism evidence="2 3">
    <name type="scientific">Halorubrum saccharovorum DSM 1137</name>
    <dbReference type="NCBI Taxonomy" id="1227484"/>
    <lineage>
        <taxon>Archaea</taxon>
        <taxon>Methanobacteriati</taxon>
        <taxon>Methanobacteriota</taxon>
        <taxon>Stenosarchaea group</taxon>
        <taxon>Halobacteria</taxon>
        <taxon>Halobacteriales</taxon>
        <taxon>Haloferacaceae</taxon>
        <taxon>Halorubrum</taxon>
    </lineage>
</organism>
<dbReference type="RefSeq" id="WP_004047662.1">
    <property type="nucleotide sequence ID" value="NZ_AOJE01000021.1"/>
</dbReference>
<evidence type="ECO:0000313" key="3">
    <source>
        <dbReference type="Proteomes" id="UP000011514"/>
    </source>
</evidence>
<dbReference type="Proteomes" id="UP000011514">
    <property type="component" value="Unassembled WGS sequence"/>
</dbReference>
<dbReference type="AlphaFoldDB" id="M0E1U9"/>
<evidence type="ECO:0000256" key="1">
    <source>
        <dbReference type="SAM" id="Coils"/>
    </source>
</evidence>
<feature type="coiled-coil region" evidence="1">
    <location>
        <begin position="939"/>
        <end position="1001"/>
    </location>
</feature>
<gene>
    <name evidence="2" type="ORF">C471_07415</name>
</gene>
<dbReference type="PATRIC" id="fig|1227484.4.peg.1510"/>
<accession>M0E1U9</accession>
<evidence type="ECO:0000313" key="2">
    <source>
        <dbReference type="EMBL" id="ELZ40993.1"/>
    </source>
</evidence>